<evidence type="ECO:0000313" key="2">
    <source>
        <dbReference type="EMBL" id="BEH03174.1"/>
    </source>
</evidence>
<dbReference type="RefSeq" id="WP_286265448.1">
    <property type="nucleotide sequence ID" value="NZ_AP028056.1"/>
</dbReference>
<feature type="transmembrane region" description="Helical" evidence="1">
    <location>
        <begin position="20"/>
        <end position="38"/>
    </location>
</feature>
<sequence length="357" mass="36884">MPTKAEPGPQHAGARTKSLTAWVVAIIVAVSVGVLVGLRVSGSPPRGLEAASPHTFAPVESQQFDDARVADVSFLTGPRVDIRTSMPGVVTFLASEGTTIDSGQLLMQVNGQPILGLATQTPLYRDIGFGTSGPDVSALNNELVRLGFLSESSGDVFDSGSSAGWRRLQSHAGVTEPADEVSLAQTVWLPSDPVSLNVWRPAVGASVPSDGVIGTIPGKLISVTIHDVQGPAMRPGARVLTLMGASASIGEFGELPVTVSAPEFLRAIETSPQYRDYLAAPDQETVGSLRLESPVPALRVPIGAVFDMDGSRGCIQSGGVSFRVEILAATLGAAVVVPDEPAELTEVDLGDATTGGC</sequence>
<keyword evidence="1" id="KW-0812">Transmembrane</keyword>
<keyword evidence="1" id="KW-1133">Transmembrane helix</keyword>
<gene>
    <name evidence="2" type="ORF">brsh051_24550</name>
</gene>
<evidence type="ECO:0008006" key="4">
    <source>
        <dbReference type="Google" id="ProtNLM"/>
    </source>
</evidence>
<keyword evidence="3" id="KW-1185">Reference proteome</keyword>
<dbReference type="Proteomes" id="UP001431656">
    <property type="component" value="Chromosome"/>
</dbReference>
<protein>
    <recommendedName>
        <fullName evidence="4">Peptidoglycan binding domain-containing protein</fullName>
    </recommendedName>
</protein>
<dbReference type="AlphaFoldDB" id="A0AAN0MII2"/>
<proteinExistence type="predicted"/>
<keyword evidence="1" id="KW-0472">Membrane</keyword>
<dbReference type="EMBL" id="AP028056">
    <property type="protein sequence ID" value="BEH03174.1"/>
    <property type="molecule type" value="Genomic_DNA"/>
</dbReference>
<name>A0AAN0MII2_9ACTN</name>
<evidence type="ECO:0000256" key="1">
    <source>
        <dbReference type="SAM" id="Phobius"/>
    </source>
</evidence>
<dbReference type="KEGG" id="broo:brsh051_24550"/>
<evidence type="ECO:0000313" key="3">
    <source>
        <dbReference type="Proteomes" id="UP001431656"/>
    </source>
</evidence>
<organism evidence="2 3">
    <name type="scientific">Brooklawnia propionicigenes</name>
    <dbReference type="NCBI Taxonomy" id="3041175"/>
    <lineage>
        <taxon>Bacteria</taxon>
        <taxon>Bacillati</taxon>
        <taxon>Actinomycetota</taxon>
        <taxon>Actinomycetes</taxon>
        <taxon>Propionibacteriales</taxon>
        <taxon>Propionibacteriaceae</taxon>
        <taxon>Brooklawnia</taxon>
    </lineage>
</organism>
<reference evidence="2" key="1">
    <citation type="journal article" date="2024" name="Int. J. Syst. Evol. Microbiol.">
        <title>Brooklawnia propionicigenes sp. nov., a facultatively anaerobic, propionate-producing bacterium isolated from a methanogenic reactor treating waste from cattle farms.</title>
        <authorList>
            <person name="Akita Y."/>
            <person name="Ueki A."/>
            <person name="Tonouchi A."/>
            <person name="Sugawara Y."/>
            <person name="Honma S."/>
            <person name="Kaku N."/>
            <person name="Ueki K."/>
        </authorList>
    </citation>
    <scope>NUCLEOTIDE SEQUENCE</scope>
    <source>
        <strain evidence="2">SH051</strain>
    </source>
</reference>
<accession>A0AAN0MII2</accession>